<dbReference type="PRINTS" id="PR01805">
    <property type="entry name" value="VACJLIPOPROT"/>
</dbReference>
<keyword evidence="4" id="KW-0449">Lipoprotein</keyword>
<dbReference type="GO" id="GO:0120010">
    <property type="term" value="P:intermembrane phospholipid transfer"/>
    <property type="evidence" value="ECO:0007669"/>
    <property type="project" value="TreeGrafter"/>
</dbReference>
<evidence type="ECO:0000313" key="4">
    <source>
        <dbReference type="EMBL" id="SIS86422.1"/>
    </source>
</evidence>
<dbReference type="STRING" id="1086013.SAMN05421774_102750"/>
<keyword evidence="5" id="KW-1185">Reference proteome</keyword>
<dbReference type="GO" id="GO:0016020">
    <property type="term" value="C:membrane"/>
    <property type="evidence" value="ECO:0007669"/>
    <property type="project" value="InterPro"/>
</dbReference>
<organism evidence="4 5">
    <name type="scientific">Gemmobacter megaterium</name>
    <dbReference type="NCBI Taxonomy" id="1086013"/>
    <lineage>
        <taxon>Bacteria</taxon>
        <taxon>Pseudomonadati</taxon>
        <taxon>Pseudomonadota</taxon>
        <taxon>Alphaproteobacteria</taxon>
        <taxon>Rhodobacterales</taxon>
        <taxon>Paracoccaceae</taxon>
        <taxon>Gemmobacter</taxon>
    </lineage>
</organism>
<dbReference type="AlphaFoldDB" id="A0A1N7MK89"/>
<evidence type="ECO:0000313" key="5">
    <source>
        <dbReference type="Proteomes" id="UP000186141"/>
    </source>
</evidence>
<dbReference type="InterPro" id="IPR007428">
    <property type="entry name" value="MlaA"/>
</dbReference>
<accession>A0A1N7MK89</accession>
<keyword evidence="2 3" id="KW-0732">Signal</keyword>
<sequence length="249" mass="26660">MFFSLSPVAARLSLPILGLCLLAACAAPPVSDADPYEDANRRVHAFNQSLDRNLIRPVARGSAGVARGPVGQGVRNVAGNLFMPSVILNKVLQGKAEDAVHNTWRFALNTTIGLGGLFDPAGAMGLTERDADFGGTLHTWGAGEGGFVVLPVLGPSTERDAFGKVVDTVLDPLGHVLKSPESHWARGFKAASKVVDRARFGDTVDSILHESADSYAQMRLLYLQNRRFELGQEVADDAFIDPYADPYGD</sequence>
<name>A0A1N7MK89_9RHOB</name>
<feature type="signal peptide" evidence="3">
    <location>
        <begin position="1"/>
        <end position="26"/>
    </location>
</feature>
<gene>
    <name evidence="4" type="ORF">SAMN05421774_102750</name>
</gene>
<dbReference type="RefSeq" id="WP_076529906.1">
    <property type="nucleotide sequence ID" value="NZ_BMEH01000002.1"/>
</dbReference>
<comment type="similarity">
    <text evidence="1">Belongs to the MlaA family.</text>
</comment>
<dbReference type="EMBL" id="FTOT01000002">
    <property type="protein sequence ID" value="SIS86422.1"/>
    <property type="molecule type" value="Genomic_DNA"/>
</dbReference>
<dbReference type="Pfam" id="PF04333">
    <property type="entry name" value="MlaA"/>
    <property type="match status" value="1"/>
</dbReference>
<evidence type="ECO:0000256" key="3">
    <source>
        <dbReference type="SAM" id="SignalP"/>
    </source>
</evidence>
<evidence type="ECO:0000256" key="1">
    <source>
        <dbReference type="ARBA" id="ARBA00010634"/>
    </source>
</evidence>
<feature type="chain" id="PRO_5012478699" evidence="3">
    <location>
        <begin position="27"/>
        <end position="249"/>
    </location>
</feature>
<dbReference type="PANTHER" id="PTHR30035:SF3">
    <property type="entry name" value="INTERMEMBRANE PHOSPHOLIPID TRANSPORT SYSTEM LIPOPROTEIN MLAA"/>
    <property type="match status" value="1"/>
</dbReference>
<reference evidence="4 5" key="1">
    <citation type="submission" date="2017-01" db="EMBL/GenBank/DDBJ databases">
        <authorList>
            <person name="Mah S.A."/>
            <person name="Swanson W.J."/>
            <person name="Moy G.W."/>
            <person name="Vacquier V.D."/>
        </authorList>
    </citation>
    <scope>NUCLEOTIDE SEQUENCE [LARGE SCALE GENOMIC DNA]</scope>
    <source>
        <strain evidence="4 5">DSM 26375</strain>
    </source>
</reference>
<protein>
    <submittedName>
        <fullName evidence="4">Phospholipid-binding lipoprotein MlaA</fullName>
    </submittedName>
</protein>
<evidence type="ECO:0000256" key="2">
    <source>
        <dbReference type="ARBA" id="ARBA00022729"/>
    </source>
</evidence>
<dbReference type="PANTHER" id="PTHR30035">
    <property type="entry name" value="LIPOPROTEIN VACJ-RELATED"/>
    <property type="match status" value="1"/>
</dbReference>
<proteinExistence type="inferred from homology"/>
<dbReference type="Proteomes" id="UP000186141">
    <property type="component" value="Unassembled WGS sequence"/>
</dbReference>